<feature type="signal peptide" evidence="3">
    <location>
        <begin position="1"/>
        <end position="31"/>
    </location>
</feature>
<dbReference type="EMBL" id="QQXK01000028">
    <property type="protein sequence ID" value="RII41390.1"/>
    <property type="molecule type" value="Genomic_DNA"/>
</dbReference>
<protein>
    <recommendedName>
        <fullName evidence="4">DUF7927 domain-containing protein</fullName>
    </recommendedName>
</protein>
<evidence type="ECO:0000256" key="3">
    <source>
        <dbReference type="SAM" id="SignalP"/>
    </source>
</evidence>
<sequence length="482" mass="50687">MPSSAHKLGCGVAAGFVFLATVGAGATPAHAASSDPLTPPSGWTGVSESEHWVDMDYATLPWFMEDPNGNLYNGTTGITRYDVPADSVFIDLFHSVSSVRRVGDRIDFLAAFRQAPKPFNPYPVQLPGAKMTERGYPGVATFELRLRDLLDDVESLSLSDFTVEGTPIENLTLANGVLRGTLRMHDNVSDTRIRFSATYTGEGNDVPVLGAYMIQPYFAYGAEFDTSVTIPVEPASFDVFKTADVSEVKDKGDEVTYTVKVGRIPGAEARSFTLTDDMSDVLKDAERFTADDIELPQGLSANASVTDQGFVVSGEWPTDPTTGQPVESLSLKYTVSYDGTSSDDELVNSVCVTGRNPALTDDCADASVAVGEPSEEEVKPPVKPVVSPSPSPSDEGGGEGGSDGDDDSGTDDQESTPAPSSGRDSSDDDSSEDGAPQAADPTPTLSRTGASVPAPLLWAGGLAVALGGVLIAAVARRGARRH</sequence>
<evidence type="ECO:0000259" key="4">
    <source>
        <dbReference type="Pfam" id="PF25549"/>
    </source>
</evidence>
<keyword evidence="6" id="KW-1185">Reference proteome</keyword>
<gene>
    <name evidence="5" type="ORF">DWB68_12775</name>
</gene>
<keyword evidence="2" id="KW-0812">Transmembrane</keyword>
<keyword evidence="2" id="KW-0472">Membrane</keyword>
<organism evidence="5 6">
    <name type="scientific">Galactobacter valiniphilus</name>
    <dbReference type="NCBI Taxonomy" id="2676122"/>
    <lineage>
        <taxon>Bacteria</taxon>
        <taxon>Bacillati</taxon>
        <taxon>Actinomycetota</taxon>
        <taxon>Actinomycetes</taxon>
        <taxon>Micrococcales</taxon>
        <taxon>Micrococcaceae</taxon>
        <taxon>Galactobacter</taxon>
    </lineage>
</organism>
<name>A0A399J8H2_9MICC</name>
<feature type="compositionally biased region" description="Pro residues" evidence="1">
    <location>
        <begin position="381"/>
        <end position="391"/>
    </location>
</feature>
<dbReference type="AlphaFoldDB" id="A0A399J8H2"/>
<evidence type="ECO:0000313" key="5">
    <source>
        <dbReference type="EMBL" id="RII41390.1"/>
    </source>
</evidence>
<dbReference type="RefSeq" id="WP_119425510.1">
    <property type="nucleotide sequence ID" value="NZ_QQXK01000028.1"/>
</dbReference>
<dbReference type="InterPro" id="IPR057687">
    <property type="entry name" value="DUF7927"/>
</dbReference>
<dbReference type="Pfam" id="PF25549">
    <property type="entry name" value="DUF7927"/>
    <property type="match status" value="1"/>
</dbReference>
<comment type="caution">
    <text evidence="5">The sequence shown here is derived from an EMBL/GenBank/DDBJ whole genome shotgun (WGS) entry which is preliminary data.</text>
</comment>
<accession>A0A399J8H2</accession>
<feature type="chain" id="PRO_5017336222" description="DUF7927 domain-containing protein" evidence="3">
    <location>
        <begin position="32"/>
        <end position="482"/>
    </location>
</feature>
<proteinExistence type="predicted"/>
<keyword evidence="3" id="KW-0732">Signal</keyword>
<evidence type="ECO:0000256" key="1">
    <source>
        <dbReference type="SAM" id="MobiDB-lite"/>
    </source>
</evidence>
<feature type="region of interest" description="Disordered" evidence="1">
    <location>
        <begin position="369"/>
        <end position="451"/>
    </location>
</feature>
<evidence type="ECO:0000256" key="2">
    <source>
        <dbReference type="SAM" id="Phobius"/>
    </source>
</evidence>
<evidence type="ECO:0000313" key="6">
    <source>
        <dbReference type="Proteomes" id="UP000265419"/>
    </source>
</evidence>
<feature type="domain" description="DUF7927" evidence="4">
    <location>
        <begin position="239"/>
        <end position="365"/>
    </location>
</feature>
<reference evidence="5 6" key="1">
    <citation type="submission" date="2018-07" db="EMBL/GenBank/DDBJ databases">
        <title>Arthrobacter sp. nov., isolated from raw cow's milk with high bacterial count.</title>
        <authorList>
            <person name="Hahne J."/>
            <person name="Isele D."/>
            <person name="Lipski A."/>
        </authorList>
    </citation>
    <scope>NUCLEOTIDE SEQUENCE [LARGE SCALE GENOMIC DNA]</scope>
    <source>
        <strain evidence="5 6">JZ R-35</strain>
    </source>
</reference>
<dbReference type="Proteomes" id="UP000265419">
    <property type="component" value="Unassembled WGS sequence"/>
</dbReference>
<feature type="compositionally biased region" description="Acidic residues" evidence="1">
    <location>
        <begin position="402"/>
        <end position="414"/>
    </location>
</feature>
<feature type="transmembrane region" description="Helical" evidence="2">
    <location>
        <begin position="456"/>
        <end position="475"/>
    </location>
</feature>
<keyword evidence="2" id="KW-1133">Transmembrane helix</keyword>